<proteinExistence type="inferred from homology"/>
<dbReference type="HAMAP" id="MF_00374">
    <property type="entry name" value="Ribosomal_uL29"/>
    <property type="match status" value="1"/>
</dbReference>
<dbReference type="EMBL" id="MGAI01000013">
    <property type="protein sequence ID" value="OGK45212.1"/>
    <property type="molecule type" value="Genomic_DNA"/>
</dbReference>
<keyword evidence="3 5" id="KW-0687">Ribonucleoprotein</keyword>
<evidence type="ECO:0000256" key="1">
    <source>
        <dbReference type="ARBA" id="ARBA00009254"/>
    </source>
</evidence>
<evidence type="ECO:0000256" key="6">
    <source>
        <dbReference type="SAM" id="Coils"/>
    </source>
</evidence>
<dbReference type="AlphaFoldDB" id="A0A1F7IPK2"/>
<dbReference type="InterPro" id="IPR036049">
    <property type="entry name" value="Ribosomal_uL29_sf"/>
</dbReference>
<comment type="caution">
    <text evidence="7">The sequence shown here is derived from an EMBL/GenBank/DDBJ whole genome shotgun (WGS) entry which is preliminary data.</text>
</comment>
<dbReference type="GO" id="GO:0005840">
    <property type="term" value="C:ribosome"/>
    <property type="evidence" value="ECO:0007669"/>
    <property type="project" value="UniProtKB-KW"/>
</dbReference>
<dbReference type="GO" id="GO:0003735">
    <property type="term" value="F:structural constituent of ribosome"/>
    <property type="evidence" value="ECO:0007669"/>
    <property type="project" value="InterPro"/>
</dbReference>
<gene>
    <name evidence="5" type="primary">rpmC</name>
    <name evidence="7" type="ORF">A3B40_03140</name>
</gene>
<dbReference type="SUPFAM" id="SSF46561">
    <property type="entry name" value="Ribosomal protein L29 (L29p)"/>
    <property type="match status" value="1"/>
</dbReference>
<dbReference type="NCBIfam" id="TIGR00012">
    <property type="entry name" value="L29"/>
    <property type="match status" value="1"/>
</dbReference>
<dbReference type="Pfam" id="PF00831">
    <property type="entry name" value="Ribosomal_L29"/>
    <property type="match status" value="1"/>
</dbReference>
<dbReference type="InterPro" id="IPR001854">
    <property type="entry name" value="Ribosomal_uL29"/>
</dbReference>
<name>A0A1F7IPK2_9BACT</name>
<evidence type="ECO:0000256" key="5">
    <source>
        <dbReference type="HAMAP-Rule" id="MF_00374"/>
    </source>
</evidence>
<evidence type="ECO:0000313" key="7">
    <source>
        <dbReference type="EMBL" id="OGK45212.1"/>
    </source>
</evidence>
<protein>
    <recommendedName>
        <fullName evidence="4 5">Large ribosomal subunit protein uL29</fullName>
    </recommendedName>
</protein>
<evidence type="ECO:0000313" key="8">
    <source>
        <dbReference type="Proteomes" id="UP000178040"/>
    </source>
</evidence>
<sequence length="75" mass="8825">MKGKISEFRAKSISELEREIQELRKDIAKLRLEVKVNPPKDSNMMMKKRKQLAILSTILGEKREIEKLKQNSKED</sequence>
<dbReference type="GO" id="GO:0006412">
    <property type="term" value="P:translation"/>
    <property type="evidence" value="ECO:0007669"/>
    <property type="project" value="UniProtKB-UniRule"/>
</dbReference>
<dbReference type="GO" id="GO:1990904">
    <property type="term" value="C:ribonucleoprotein complex"/>
    <property type="evidence" value="ECO:0007669"/>
    <property type="project" value="UniProtKB-KW"/>
</dbReference>
<reference evidence="7 8" key="1">
    <citation type="journal article" date="2016" name="Nat. Commun.">
        <title>Thousands of microbial genomes shed light on interconnected biogeochemical processes in an aquifer system.</title>
        <authorList>
            <person name="Anantharaman K."/>
            <person name="Brown C.T."/>
            <person name="Hug L.A."/>
            <person name="Sharon I."/>
            <person name="Castelle C.J."/>
            <person name="Probst A.J."/>
            <person name="Thomas B.C."/>
            <person name="Singh A."/>
            <person name="Wilkins M.J."/>
            <person name="Karaoz U."/>
            <person name="Brodie E.L."/>
            <person name="Williams K.H."/>
            <person name="Hubbard S.S."/>
            <person name="Banfield J.F."/>
        </authorList>
    </citation>
    <scope>NUCLEOTIDE SEQUENCE [LARGE SCALE GENOMIC DNA]</scope>
</reference>
<organism evidence="7 8">
    <name type="scientific">Candidatus Roizmanbacteria bacterium RIFCSPLOWO2_01_FULL_37_16</name>
    <dbReference type="NCBI Taxonomy" id="1802058"/>
    <lineage>
        <taxon>Bacteria</taxon>
        <taxon>Candidatus Roizmaniibacteriota</taxon>
    </lineage>
</organism>
<dbReference type="Proteomes" id="UP000178040">
    <property type="component" value="Unassembled WGS sequence"/>
</dbReference>
<feature type="coiled-coil region" evidence="6">
    <location>
        <begin position="6"/>
        <end position="33"/>
    </location>
</feature>
<keyword evidence="2 5" id="KW-0689">Ribosomal protein</keyword>
<comment type="similarity">
    <text evidence="1 5">Belongs to the universal ribosomal protein uL29 family.</text>
</comment>
<accession>A0A1F7IPK2</accession>
<dbReference type="Gene3D" id="1.10.287.310">
    <property type="match status" value="1"/>
</dbReference>
<evidence type="ECO:0000256" key="3">
    <source>
        <dbReference type="ARBA" id="ARBA00023274"/>
    </source>
</evidence>
<evidence type="ECO:0000256" key="4">
    <source>
        <dbReference type="ARBA" id="ARBA00035204"/>
    </source>
</evidence>
<evidence type="ECO:0000256" key="2">
    <source>
        <dbReference type="ARBA" id="ARBA00022980"/>
    </source>
</evidence>
<keyword evidence="6" id="KW-0175">Coiled coil</keyword>